<gene>
    <name evidence="2" type="ORF">MESS2_1000055</name>
</gene>
<reference evidence="2 3" key="1">
    <citation type="submission" date="2013-02" db="EMBL/GenBank/DDBJ databases">
        <authorList>
            <person name="Genoscope - CEA"/>
        </authorList>
    </citation>
    <scope>NUCLEOTIDE SEQUENCE [LARGE SCALE GENOMIC DNA]</scope>
    <source>
        <strain evidence="2 3">STM 2683</strain>
    </source>
</reference>
<dbReference type="SUPFAM" id="SSF103481">
    <property type="entry name" value="Multidrug resistance efflux transporter EmrE"/>
    <property type="match status" value="1"/>
</dbReference>
<feature type="transmembrane region" description="Helical" evidence="1">
    <location>
        <begin position="78"/>
        <end position="103"/>
    </location>
</feature>
<comment type="caution">
    <text evidence="2">The sequence shown here is derived from an EMBL/GenBank/DDBJ whole genome shotgun (WGS) entry which is preliminary data.</text>
</comment>
<organism evidence="2 3">
    <name type="scientific">Mesorhizobium metallidurans STM 2683</name>
    <dbReference type="NCBI Taxonomy" id="1297569"/>
    <lineage>
        <taxon>Bacteria</taxon>
        <taxon>Pseudomonadati</taxon>
        <taxon>Pseudomonadota</taxon>
        <taxon>Alphaproteobacteria</taxon>
        <taxon>Hyphomicrobiales</taxon>
        <taxon>Phyllobacteriaceae</taxon>
        <taxon>Mesorhizobium</taxon>
    </lineage>
</organism>
<feature type="transmembrane region" description="Helical" evidence="1">
    <location>
        <begin position="48"/>
        <end position="66"/>
    </location>
</feature>
<dbReference type="AlphaFoldDB" id="M5ETM1"/>
<feature type="transmembrane region" description="Helical" evidence="1">
    <location>
        <begin position="109"/>
        <end position="128"/>
    </location>
</feature>
<name>M5ETM1_9HYPH</name>
<dbReference type="Proteomes" id="UP000012062">
    <property type="component" value="Unassembled WGS sequence"/>
</dbReference>
<dbReference type="STRING" id="1297569.MESS2_1000055"/>
<evidence type="ECO:0000313" key="3">
    <source>
        <dbReference type="Proteomes" id="UP000012062"/>
    </source>
</evidence>
<evidence type="ECO:0008006" key="4">
    <source>
        <dbReference type="Google" id="ProtNLM"/>
    </source>
</evidence>
<feature type="transmembrane region" description="Helical" evidence="1">
    <location>
        <begin position="21"/>
        <end position="42"/>
    </location>
</feature>
<dbReference type="Gene3D" id="1.10.3730.20">
    <property type="match status" value="1"/>
</dbReference>
<dbReference type="InterPro" id="IPR037185">
    <property type="entry name" value="EmrE-like"/>
</dbReference>
<keyword evidence="3" id="KW-1185">Reference proteome</keyword>
<dbReference type="EMBL" id="CAUM01000003">
    <property type="protein sequence ID" value="CCV03041.1"/>
    <property type="molecule type" value="Genomic_DNA"/>
</dbReference>
<sequence>MLNTAYCVFLINAYRYGGLSHVYPISRGCSPLVVAFISVAIVGETLTMQAGFSVVVIALGIMSLTVTRGAGGFREPKAMLYAVGTGVFIAGYTVVDGLGARLAESAESYTFWAHLFNGIPITLVALYLRRGQVRVSLQKCWKVGVLGGHDFSVGVLDCHLGNDKSAFGFGIRSPGIKHGVRWGLSGILCAELRRYEMHPHPRQEAFCRRCIPRQPGRHASFAPS</sequence>
<keyword evidence="1" id="KW-0472">Membrane</keyword>
<keyword evidence="1" id="KW-1133">Transmembrane helix</keyword>
<proteinExistence type="predicted"/>
<protein>
    <recommendedName>
        <fullName evidence="4">EamA domain-containing protein</fullName>
    </recommendedName>
</protein>
<dbReference type="eggNOG" id="COG0697">
    <property type="taxonomic scope" value="Bacteria"/>
</dbReference>
<accession>M5ETM1</accession>
<keyword evidence="1" id="KW-0812">Transmembrane</keyword>
<evidence type="ECO:0000313" key="2">
    <source>
        <dbReference type="EMBL" id="CCV03041.1"/>
    </source>
</evidence>
<evidence type="ECO:0000256" key="1">
    <source>
        <dbReference type="SAM" id="Phobius"/>
    </source>
</evidence>